<gene>
    <name evidence="2" type="ORF">GX50_08961</name>
</gene>
<dbReference type="AlphaFoldDB" id="A0A2B7Z5J3"/>
<reference evidence="2 3" key="1">
    <citation type="submission" date="2017-10" db="EMBL/GenBank/DDBJ databases">
        <title>Comparative genomics in systemic dimorphic fungi from Ajellomycetaceae.</title>
        <authorList>
            <person name="Munoz J.F."/>
            <person name="Mcewen J.G."/>
            <person name="Clay O.K."/>
            <person name="Cuomo C.A."/>
        </authorList>
    </citation>
    <scope>NUCLEOTIDE SEQUENCE [LARGE SCALE GENOMIC DNA]</scope>
    <source>
        <strain evidence="2 3">UAMH4076</strain>
    </source>
</reference>
<evidence type="ECO:0000259" key="1">
    <source>
        <dbReference type="Pfam" id="PF10263"/>
    </source>
</evidence>
<dbReference type="GO" id="GO:0006950">
    <property type="term" value="P:response to stress"/>
    <property type="evidence" value="ECO:0007669"/>
    <property type="project" value="UniProtKB-ARBA"/>
</dbReference>
<dbReference type="STRING" id="73230.A0A2B7Z5J3"/>
<comment type="caution">
    <text evidence="2">The sequence shown here is derived from an EMBL/GenBank/DDBJ whole genome shotgun (WGS) entry which is preliminary data.</text>
</comment>
<accession>A0A2B7Z5J3</accession>
<evidence type="ECO:0000313" key="2">
    <source>
        <dbReference type="EMBL" id="PGH28302.1"/>
    </source>
</evidence>
<proteinExistence type="predicted"/>
<protein>
    <recommendedName>
        <fullName evidence="1">SprT-like domain-containing protein</fullName>
    </recommendedName>
</protein>
<feature type="non-terminal residue" evidence="2">
    <location>
        <position position="1"/>
    </location>
</feature>
<keyword evidence="3" id="KW-1185">Reference proteome</keyword>
<feature type="domain" description="SprT-like" evidence="1">
    <location>
        <begin position="2"/>
        <end position="64"/>
    </location>
</feature>
<dbReference type="Proteomes" id="UP000226031">
    <property type="component" value="Unassembled WGS sequence"/>
</dbReference>
<dbReference type="EMBL" id="PDND01000833">
    <property type="protein sequence ID" value="PGH28302.1"/>
    <property type="molecule type" value="Genomic_DNA"/>
</dbReference>
<organism evidence="2 3">
    <name type="scientific">[Emmonsia] crescens</name>
    <dbReference type="NCBI Taxonomy" id="73230"/>
    <lineage>
        <taxon>Eukaryota</taxon>
        <taxon>Fungi</taxon>
        <taxon>Dikarya</taxon>
        <taxon>Ascomycota</taxon>
        <taxon>Pezizomycotina</taxon>
        <taxon>Eurotiomycetes</taxon>
        <taxon>Eurotiomycetidae</taxon>
        <taxon>Onygenales</taxon>
        <taxon>Ajellomycetaceae</taxon>
        <taxon>Emergomyces</taxon>
    </lineage>
</organism>
<dbReference type="InterPro" id="IPR006640">
    <property type="entry name" value="SprT-like_domain"/>
</dbReference>
<dbReference type="Pfam" id="PF10263">
    <property type="entry name" value="SprT-like"/>
    <property type="match status" value="1"/>
</dbReference>
<evidence type="ECO:0000313" key="3">
    <source>
        <dbReference type="Proteomes" id="UP000226031"/>
    </source>
</evidence>
<name>A0A2B7Z5J3_9EURO</name>
<sequence length="70" mass="7957">HSLELASKVIDSEERLLNTPMHEYWLLANLKIFNTRDNSHSTSFKQLAANCEKALAVKRYAATSSHLSRV</sequence>